<protein>
    <submittedName>
        <fullName evidence="1">Uncharacterized protein</fullName>
    </submittedName>
</protein>
<dbReference type="EMBL" id="QKYT01000112">
    <property type="protein sequence ID" value="RIA93081.1"/>
    <property type="molecule type" value="Genomic_DNA"/>
</dbReference>
<evidence type="ECO:0000313" key="1">
    <source>
        <dbReference type="EMBL" id="RIA93081.1"/>
    </source>
</evidence>
<evidence type="ECO:0000313" key="2">
    <source>
        <dbReference type="Proteomes" id="UP000265703"/>
    </source>
</evidence>
<organism evidence="1 2">
    <name type="scientific">Glomus cerebriforme</name>
    <dbReference type="NCBI Taxonomy" id="658196"/>
    <lineage>
        <taxon>Eukaryota</taxon>
        <taxon>Fungi</taxon>
        <taxon>Fungi incertae sedis</taxon>
        <taxon>Mucoromycota</taxon>
        <taxon>Glomeromycotina</taxon>
        <taxon>Glomeromycetes</taxon>
        <taxon>Glomerales</taxon>
        <taxon>Glomeraceae</taxon>
        <taxon>Glomus</taxon>
    </lineage>
</organism>
<keyword evidence="2" id="KW-1185">Reference proteome</keyword>
<reference evidence="1 2" key="1">
    <citation type="submission" date="2018-06" db="EMBL/GenBank/DDBJ databases">
        <title>Comparative genomics reveals the genomic features of Rhizophagus irregularis, R. cerebriforme, R. diaphanum and Gigaspora rosea, and their symbiotic lifestyle signature.</title>
        <authorList>
            <person name="Morin E."/>
            <person name="San Clemente H."/>
            <person name="Chen E.C.H."/>
            <person name="De La Providencia I."/>
            <person name="Hainaut M."/>
            <person name="Kuo A."/>
            <person name="Kohler A."/>
            <person name="Murat C."/>
            <person name="Tang N."/>
            <person name="Roy S."/>
            <person name="Loubradou J."/>
            <person name="Henrissat B."/>
            <person name="Grigoriev I.V."/>
            <person name="Corradi N."/>
            <person name="Roux C."/>
            <person name="Martin F.M."/>
        </authorList>
    </citation>
    <scope>NUCLEOTIDE SEQUENCE [LARGE SCALE GENOMIC DNA]</scope>
    <source>
        <strain evidence="1 2">DAOM 227022</strain>
    </source>
</reference>
<sequence length="97" mass="11736">MKENGKRIIKLDERYYKEFLSIFWKKLITDYIRIYEENIVAKMVSNDAIEILILLNKIGENANVILREIEFLLLSKMEGIDEENEKDEENYRIEQMM</sequence>
<gene>
    <name evidence="1" type="ORF">C1645_819899</name>
</gene>
<comment type="caution">
    <text evidence="1">The sequence shown here is derived from an EMBL/GenBank/DDBJ whole genome shotgun (WGS) entry which is preliminary data.</text>
</comment>
<accession>A0A397TDN1</accession>
<name>A0A397TDN1_9GLOM</name>
<dbReference type="Proteomes" id="UP000265703">
    <property type="component" value="Unassembled WGS sequence"/>
</dbReference>
<proteinExistence type="predicted"/>
<dbReference type="AlphaFoldDB" id="A0A397TDN1"/>